<feature type="region of interest" description="Disordered" evidence="5">
    <location>
        <begin position="178"/>
        <end position="198"/>
    </location>
</feature>
<dbReference type="PROSITE" id="PS50178">
    <property type="entry name" value="ZF_FYVE"/>
    <property type="match status" value="1"/>
</dbReference>
<evidence type="ECO:0000256" key="1">
    <source>
        <dbReference type="ARBA" id="ARBA00022723"/>
    </source>
</evidence>
<evidence type="ECO:0000256" key="2">
    <source>
        <dbReference type="ARBA" id="ARBA00022771"/>
    </source>
</evidence>
<accession>A0A8T1HIM2</accession>
<feature type="domain" description="FYVE-type" evidence="6">
    <location>
        <begin position="109"/>
        <end position="215"/>
    </location>
</feature>
<dbReference type="InterPro" id="IPR017455">
    <property type="entry name" value="Znf_FYVE-rel"/>
</dbReference>
<dbReference type="GO" id="GO:0008270">
    <property type="term" value="F:zinc ion binding"/>
    <property type="evidence" value="ECO:0007669"/>
    <property type="project" value="UniProtKB-KW"/>
</dbReference>
<evidence type="ECO:0000256" key="5">
    <source>
        <dbReference type="SAM" id="MobiDB-lite"/>
    </source>
</evidence>
<dbReference type="SMART" id="SM00064">
    <property type="entry name" value="FYVE"/>
    <property type="match status" value="1"/>
</dbReference>
<dbReference type="Gene3D" id="3.30.40.10">
    <property type="entry name" value="Zinc/RING finger domain, C3HC4 (zinc finger)"/>
    <property type="match status" value="1"/>
</dbReference>
<evidence type="ECO:0000313" key="7">
    <source>
        <dbReference type="EMBL" id="KAG3212404.1"/>
    </source>
</evidence>
<evidence type="ECO:0000313" key="8">
    <source>
        <dbReference type="Proteomes" id="UP000760860"/>
    </source>
</evidence>
<evidence type="ECO:0000256" key="3">
    <source>
        <dbReference type="ARBA" id="ARBA00022833"/>
    </source>
</evidence>
<dbReference type="InterPro" id="IPR013083">
    <property type="entry name" value="Znf_RING/FYVE/PHD"/>
</dbReference>
<comment type="caution">
    <text evidence="7">The sequence shown here is derived from an EMBL/GenBank/DDBJ whole genome shotgun (WGS) entry which is preliminary data.</text>
</comment>
<organism evidence="7 8">
    <name type="scientific">Phytophthora cactorum</name>
    <dbReference type="NCBI Taxonomy" id="29920"/>
    <lineage>
        <taxon>Eukaryota</taxon>
        <taxon>Sar</taxon>
        <taxon>Stramenopiles</taxon>
        <taxon>Oomycota</taxon>
        <taxon>Peronosporomycetes</taxon>
        <taxon>Peronosporales</taxon>
        <taxon>Peronosporaceae</taxon>
        <taxon>Phytophthora</taxon>
    </lineage>
</organism>
<evidence type="ECO:0000259" key="6">
    <source>
        <dbReference type="PROSITE" id="PS50178"/>
    </source>
</evidence>
<dbReference type="AlphaFoldDB" id="A0A8T1HIM2"/>
<dbReference type="Pfam" id="PF01363">
    <property type="entry name" value="FYVE"/>
    <property type="match status" value="1"/>
</dbReference>
<keyword evidence="3" id="KW-0862">Zinc</keyword>
<proteinExistence type="predicted"/>
<dbReference type="PANTHER" id="PTHR43102:SF2">
    <property type="entry name" value="GAF DOMAIN-CONTAINING PROTEIN"/>
    <property type="match status" value="1"/>
</dbReference>
<keyword evidence="2 4" id="KW-0863">Zinc-finger</keyword>
<reference evidence="7" key="1">
    <citation type="submission" date="2018-05" db="EMBL/GenBank/DDBJ databases">
        <title>Effector identification in a new, highly contiguous assembly of the strawberry crown rot pathogen Phytophthora cactorum.</title>
        <authorList>
            <person name="Armitage A.D."/>
            <person name="Nellist C.F."/>
            <person name="Bates H."/>
            <person name="Vickerstaff R.J."/>
            <person name="Harrison R.J."/>
        </authorList>
    </citation>
    <scope>NUCLEOTIDE SEQUENCE</scope>
    <source>
        <strain evidence="7">P421</strain>
    </source>
</reference>
<name>A0A8T1HIM2_9STRA</name>
<dbReference type="PANTHER" id="PTHR43102">
    <property type="entry name" value="SLR1143 PROTEIN"/>
    <property type="match status" value="1"/>
</dbReference>
<dbReference type="InterPro" id="IPR000306">
    <property type="entry name" value="Znf_FYVE"/>
</dbReference>
<dbReference type="EMBL" id="RCMV01000841">
    <property type="protein sequence ID" value="KAG3212404.1"/>
    <property type="molecule type" value="Genomic_DNA"/>
</dbReference>
<sequence>MVCYQDVFERAYISDKLTRVGRRVARDPQRPQPVTGSSLIGVHTFSIEELVEEDSNGPVSPRMRVALAAGHEVAKKYRRWLQTLALGVSHFAEAAKPAVTMQHLSKMTWTESDHCFLCLKTFRTYRRRHHCRFCGEAVYGSCSGCVNMASFDINYEGSGGNSDSIIAGHRKLDLRMASDGSGRNLGENASPNASRADMEELTESRGCNTCVSELQMNLTVLNYTRSQQDPSSSSVNL</sequence>
<dbReference type="Proteomes" id="UP000760860">
    <property type="component" value="Unassembled WGS sequence"/>
</dbReference>
<keyword evidence="1" id="KW-0479">Metal-binding</keyword>
<dbReference type="SUPFAM" id="SSF57903">
    <property type="entry name" value="FYVE/PHD zinc finger"/>
    <property type="match status" value="1"/>
</dbReference>
<gene>
    <name evidence="7" type="ORF">PC129_g16630</name>
</gene>
<dbReference type="VEuPathDB" id="FungiDB:PC110_g9580"/>
<evidence type="ECO:0000256" key="4">
    <source>
        <dbReference type="PROSITE-ProRule" id="PRU00091"/>
    </source>
</evidence>
<protein>
    <recommendedName>
        <fullName evidence="6">FYVE-type domain-containing protein</fullName>
    </recommendedName>
</protein>
<dbReference type="InterPro" id="IPR011011">
    <property type="entry name" value="Znf_FYVE_PHD"/>
</dbReference>